<dbReference type="Proteomes" id="UP001286313">
    <property type="component" value="Unassembled WGS sequence"/>
</dbReference>
<evidence type="ECO:0000256" key="1">
    <source>
        <dbReference type="SAM" id="MobiDB-lite"/>
    </source>
</evidence>
<feature type="compositionally biased region" description="Basic and acidic residues" evidence="1">
    <location>
        <begin position="174"/>
        <end position="186"/>
    </location>
</feature>
<name>A0AAE1BPT4_PETCI</name>
<dbReference type="AlphaFoldDB" id="A0AAE1BPT4"/>
<feature type="compositionally biased region" description="Polar residues" evidence="1">
    <location>
        <begin position="199"/>
        <end position="215"/>
    </location>
</feature>
<feature type="compositionally biased region" description="Low complexity" evidence="1">
    <location>
        <begin position="28"/>
        <end position="45"/>
    </location>
</feature>
<evidence type="ECO:0000313" key="3">
    <source>
        <dbReference type="Proteomes" id="UP001286313"/>
    </source>
</evidence>
<reference evidence="2" key="1">
    <citation type="submission" date="2023-10" db="EMBL/GenBank/DDBJ databases">
        <title>Genome assemblies of two species of porcelain crab, Petrolisthes cinctipes and Petrolisthes manimaculis (Anomura: Porcellanidae).</title>
        <authorList>
            <person name="Angst P."/>
        </authorList>
    </citation>
    <scope>NUCLEOTIDE SEQUENCE</scope>
    <source>
        <strain evidence="2">PB745_01</strain>
        <tissue evidence="2">Gill</tissue>
    </source>
</reference>
<dbReference type="EMBL" id="JAWQEG010006551">
    <property type="protein sequence ID" value="KAK3854510.1"/>
    <property type="molecule type" value="Genomic_DNA"/>
</dbReference>
<sequence>MKFRSITYPNSDNSSSQKKPRGRLQRMSSFDDTSTPTSESPTTSSKHTLAVPTASGRSSSMRREVSAEGRVRTKHFQHTHSCSATLAPGQKLLRFSDECWYSSDRDQHHSPSPHHTSATCLASPKSKPGSAHRVGSGSSVERLVDWSRQSPERHPLTHSSSQDLGQRHSRSKERRTDREVTNERRSHYCASVSLPPPTKSTEQSPGGSTPTSTQVAAPETRQRRSQFRRAWSLFSLACDKEVERERREKSPQQRILRPPTRHFYRRGLSGLPIECSTRYLGLAY</sequence>
<keyword evidence="3" id="KW-1185">Reference proteome</keyword>
<feature type="compositionally biased region" description="Basic and acidic residues" evidence="1">
    <location>
        <begin position="142"/>
        <end position="155"/>
    </location>
</feature>
<comment type="caution">
    <text evidence="2">The sequence shown here is derived from an EMBL/GenBank/DDBJ whole genome shotgun (WGS) entry which is preliminary data.</text>
</comment>
<feature type="compositionally biased region" description="Polar residues" evidence="1">
    <location>
        <begin position="7"/>
        <end position="17"/>
    </location>
</feature>
<feature type="region of interest" description="Disordered" evidence="1">
    <location>
        <begin position="1"/>
        <end position="88"/>
    </location>
</feature>
<gene>
    <name evidence="2" type="ORF">Pcinc_039023</name>
</gene>
<organism evidence="2 3">
    <name type="scientific">Petrolisthes cinctipes</name>
    <name type="common">Flat porcelain crab</name>
    <dbReference type="NCBI Taxonomy" id="88211"/>
    <lineage>
        <taxon>Eukaryota</taxon>
        <taxon>Metazoa</taxon>
        <taxon>Ecdysozoa</taxon>
        <taxon>Arthropoda</taxon>
        <taxon>Crustacea</taxon>
        <taxon>Multicrustacea</taxon>
        <taxon>Malacostraca</taxon>
        <taxon>Eumalacostraca</taxon>
        <taxon>Eucarida</taxon>
        <taxon>Decapoda</taxon>
        <taxon>Pleocyemata</taxon>
        <taxon>Anomura</taxon>
        <taxon>Galatheoidea</taxon>
        <taxon>Porcellanidae</taxon>
        <taxon>Petrolisthes</taxon>
    </lineage>
</organism>
<evidence type="ECO:0000313" key="2">
    <source>
        <dbReference type="EMBL" id="KAK3854510.1"/>
    </source>
</evidence>
<feature type="region of interest" description="Disordered" evidence="1">
    <location>
        <begin position="102"/>
        <end position="224"/>
    </location>
</feature>
<accession>A0AAE1BPT4</accession>
<feature type="compositionally biased region" description="Basic and acidic residues" evidence="1">
    <location>
        <begin position="61"/>
        <end position="71"/>
    </location>
</feature>
<protein>
    <submittedName>
        <fullName evidence="2">Uncharacterized protein</fullName>
    </submittedName>
</protein>
<proteinExistence type="predicted"/>